<sequence length="217" mass="23720">MDSEAEFAPEFASFFDWLTRRGPDRELSVLMPLMLGAVASASTATLDPENPDGENPERRTLRERIFLVDPFNQRVAVIGGDSDLDSLLQGLGGKDGQPPASKASIDAMPSVKIVEVDVGSECSICLEQFEVDGVAKEMPCKHRFHGDCIERWLKLRGSCPVCRFTMPVEEEVVGKKGGEAGGERRVHGEITVRIFVHNGRRASEGSEQSSDDDTLPS</sequence>
<dbReference type="GO" id="GO:0005737">
    <property type="term" value="C:cytoplasm"/>
    <property type="evidence" value="ECO:0007669"/>
    <property type="project" value="TreeGrafter"/>
</dbReference>
<dbReference type="Pfam" id="PF13639">
    <property type="entry name" value="zf-RING_2"/>
    <property type="match status" value="1"/>
</dbReference>
<evidence type="ECO:0000256" key="8">
    <source>
        <dbReference type="PROSITE-ProRule" id="PRU00175"/>
    </source>
</evidence>
<organism evidence="10 11">
    <name type="scientific">Malus domestica</name>
    <name type="common">Apple</name>
    <name type="synonym">Pyrus malus</name>
    <dbReference type="NCBI Taxonomy" id="3750"/>
    <lineage>
        <taxon>Eukaryota</taxon>
        <taxon>Viridiplantae</taxon>
        <taxon>Streptophyta</taxon>
        <taxon>Embryophyta</taxon>
        <taxon>Tracheophyta</taxon>
        <taxon>Spermatophyta</taxon>
        <taxon>Magnoliopsida</taxon>
        <taxon>eudicotyledons</taxon>
        <taxon>Gunneridae</taxon>
        <taxon>Pentapetalae</taxon>
        <taxon>rosids</taxon>
        <taxon>fabids</taxon>
        <taxon>Rosales</taxon>
        <taxon>Rosaceae</taxon>
        <taxon>Amygdaloideae</taxon>
        <taxon>Maleae</taxon>
        <taxon>Malus</taxon>
    </lineage>
</organism>
<dbReference type="GO" id="GO:0061630">
    <property type="term" value="F:ubiquitin protein ligase activity"/>
    <property type="evidence" value="ECO:0007669"/>
    <property type="project" value="UniProtKB-EC"/>
</dbReference>
<evidence type="ECO:0000256" key="4">
    <source>
        <dbReference type="ARBA" id="ARBA00022723"/>
    </source>
</evidence>
<keyword evidence="11" id="KW-1185">Reference proteome</keyword>
<dbReference type="InterPro" id="IPR001841">
    <property type="entry name" value="Znf_RING"/>
</dbReference>
<proteinExistence type="predicted"/>
<evidence type="ECO:0000256" key="3">
    <source>
        <dbReference type="ARBA" id="ARBA00022679"/>
    </source>
</evidence>
<dbReference type="Gene3D" id="3.30.40.10">
    <property type="entry name" value="Zinc/RING finger domain, C3HC4 (zinc finger)"/>
    <property type="match status" value="1"/>
</dbReference>
<comment type="catalytic activity">
    <reaction evidence="1">
        <text>S-ubiquitinyl-[E2 ubiquitin-conjugating enzyme]-L-cysteine + [acceptor protein]-L-lysine = [E2 ubiquitin-conjugating enzyme]-L-cysteine + N(6)-ubiquitinyl-[acceptor protein]-L-lysine.</text>
        <dbReference type="EC" id="2.3.2.27"/>
    </reaction>
</comment>
<dbReference type="AlphaFoldDB" id="A0A498I9F9"/>
<evidence type="ECO:0000256" key="5">
    <source>
        <dbReference type="ARBA" id="ARBA00022771"/>
    </source>
</evidence>
<dbReference type="InterPro" id="IPR013083">
    <property type="entry name" value="Znf_RING/FYVE/PHD"/>
</dbReference>
<dbReference type="GO" id="GO:0008270">
    <property type="term" value="F:zinc ion binding"/>
    <property type="evidence" value="ECO:0007669"/>
    <property type="project" value="UniProtKB-KW"/>
</dbReference>
<dbReference type="FunFam" id="3.30.40.10:FF:000127">
    <property type="entry name" value="E3 ubiquitin-protein ligase RNF181"/>
    <property type="match status" value="1"/>
</dbReference>
<evidence type="ECO:0000313" key="11">
    <source>
        <dbReference type="Proteomes" id="UP000290289"/>
    </source>
</evidence>
<feature type="domain" description="RING-type" evidence="9">
    <location>
        <begin position="122"/>
        <end position="163"/>
    </location>
</feature>
<evidence type="ECO:0000256" key="2">
    <source>
        <dbReference type="ARBA" id="ARBA00012483"/>
    </source>
</evidence>
<keyword evidence="7" id="KW-0862">Zinc</keyword>
<evidence type="ECO:0000256" key="6">
    <source>
        <dbReference type="ARBA" id="ARBA00022786"/>
    </source>
</evidence>
<dbReference type="PROSITE" id="PS50089">
    <property type="entry name" value="ZF_RING_2"/>
    <property type="match status" value="1"/>
</dbReference>
<dbReference type="SMART" id="SM00184">
    <property type="entry name" value="RING"/>
    <property type="match status" value="1"/>
</dbReference>
<evidence type="ECO:0000259" key="9">
    <source>
        <dbReference type="PROSITE" id="PS50089"/>
    </source>
</evidence>
<dbReference type="PANTHER" id="PTHR15710">
    <property type="entry name" value="E3 UBIQUITIN-PROTEIN LIGASE PRAJA"/>
    <property type="match status" value="1"/>
</dbReference>
<evidence type="ECO:0000313" key="10">
    <source>
        <dbReference type="EMBL" id="RXH79549.1"/>
    </source>
</evidence>
<comment type="caution">
    <text evidence="10">The sequence shown here is derived from an EMBL/GenBank/DDBJ whole genome shotgun (WGS) entry which is preliminary data.</text>
</comment>
<keyword evidence="3" id="KW-0808">Transferase</keyword>
<gene>
    <name evidence="10" type="ORF">DVH24_040696</name>
</gene>
<name>A0A498I9F9_MALDO</name>
<keyword evidence="5 8" id="KW-0863">Zinc-finger</keyword>
<dbReference type="EC" id="2.3.2.27" evidence="2"/>
<dbReference type="GO" id="GO:0016567">
    <property type="term" value="P:protein ubiquitination"/>
    <property type="evidence" value="ECO:0007669"/>
    <property type="project" value="TreeGrafter"/>
</dbReference>
<protein>
    <recommendedName>
        <fullName evidence="2">RING-type E3 ubiquitin transferase</fullName>
        <ecNumber evidence="2">2.3.2.27</ecNumber>
    </recommendedName>
</protein>
<keyword evidence="4" id="KW-0479">Metal-binding</keyword>
<accession>A0A498I9F9</accession>
<keyword evidence="6" id="KW-0833">Ubl conjugation pathway</keyword>
<evidence type="ECO:0000256" key="7">
    <source>
        <dbReference type="ARBA" id="ARBA00022833"/>
    </source>
</evidence>
<dbReference type="PANTHER" id="PTHR15710:SF132">
    <property type="entry name" value="E3 UBIQUITIN-PROTEIN LIGASE MPSR1"/>
    <property type="match status" value="1"/>
</dbReference>
<dbReference type="SUPFAM" id="SSF57850">
    <property type="entry name" value="RING/U-box"/>
    <property type="match status" value="1"/>
</dbReference>
<dbReference type="EMBL" id="RDQH01000339">
    <property type="protein sequence ID" value="RXH79549.1"/>
    <property type="molecule type" value="Genomic_DNA"/>
</dbReference>
<dbReference type="Proteomes" id="UP000290289">
    <property type="component" value="Chromosome 13"/>
</dbReference>
<reference evidence="10 11" key="1">
    <citation type="submission" date="2018-10" db="EMBL/GenBank/DDBJ databases">
        <title>A high-quality apple genome assembly.</title>
        <authorList>
            <person name="Hu J."/>
        </authorList>
    </citation>
    <scope>NUCLEOTIDE SEQUENCE [LARGE SCALE GENOMIC DNA]</scope>
    <source>
        <strain evidence="11">cv. HFTH1</strain>
        <tissue evidence="10">Young leaf</tissue>
    </source>
</reference>
<evidence type="ECO:0000256" key="1">
    <source>
        <dbReference type="ARBA" id="ARBA00000900"/>
    </source>
</evidence>